<keyword evidence="1" id="KW-0472">Membrane</keyword>
<name>L0IHE5_HALRX</name>
<evidence type="ECO:0000313" key="3">
    <source>
        <dbReference type="Proteomes" id="UP000010846"/>
    </source>
</evidence>
<dbReference type="Proteomes" id="UP000010846">
    <property type="component" value="Chromosome"/>
</dbReference>
<sequence length="46" mass="5015">MLMMEFSGVSDELGIHARDVFSIIPAAIAGPMILFVGILWILNPDL</sequence>
<proteinExistence type="predicted"/>
<reference evidence="2" key="1">
    <citation type="submission" date="2011-09" db="EMBL/GenBank/DDBJ databases">
        <title>Complete sequence of Halovivax ruber XH-70.</title>
        <authorList>
            <consortium name="US DOE Joint Genome Institute"/>
            <person name="Lucas S."/>
            <person name="Han J."/>
            <person name="Lapidus A."/>
            <person name="Cheng J.-F."/>
            <person name="Goodwin L."/>
            <person name="Pitluck S."/>
            <person name="Peters L."/>
            <person name="Mikhailova N."/>
            <person name="Davenport K."/>
            <person name="Detter J.C."/>
            <person name="Han C."/>
            <person name="Tapia R."/>
            <person name="Land M."/>
            <person name="Hauser L."/>
            <person name="Kyrpides N."/>
            <person name="Ivanova N."/>
            <person name="Pagani I."/>
            <person name="Sproer C."/>
            <person name="Anderson I."/>
            <person name="Woyke T."/>
        </authorList>
    </citation>
    <scope>NUCLEOTIDE SEQUENCE</scope>
    <source>
        <strain evidence="2">XH-70</strain>
    </source>
</reference>
<feature type="transmembrane region" description="Helical" evidence="1">
    <location>
        <begin position="20"/>
        <end position="42"/>
    </location>
</feature>
<dbReference type="HOGENOM" id="CLU_3178502_0_0_2"/>
<keyword evidence="1" id="KW-1133">Transmembrane helix</keyword>
<dbReference type="AlphaFoldDB" id="L0IHE5"/>
<dbReference type="EMBL" id="CP003050">
    <property type="protein sequence ID" value="AGB17387.1"/>
    <property type="molecule type" value="Genomic_DNA"/>
</dbReference>
<gene>
    <name evidence="2" type="ordered locus">Halru_2816</name>
</gene>
<keyword evidence="3" id="KW-1185">Reference proteome</keyword>
<accession>L0IHE5</accession>
<organism evidence="2 3">
    <name type="scientific">Halovivax ruber (strain DSM 18193 / JCM 13892 / XH-70)</name>
    <dbReference type="NCBI Taxonomy" id="797302"/>
    <lineage>
        <taxon>Archaea</taxon>
        <taxon>Methanobacteriati</taxon>
        <taxon>Methanobacteriota</taxon>
        <taxon>Stenosarchaea group</taxon>
        <taxon>Halobacteria</taxon>
        <taxon>Halobacteriales</taxon>
        <taxon>Natrialbaceae</taxon>
        <taxon>Halovivax</taxon>
    </lineage>
</organism>
<evidence type="ECO:0000256" key="1">
    <source>
        <dbReference type="SAM" id="Phobius"/>
    </source>
</evidence>
<keyword evidence="1" id="KW-0812">Transmembrane</keyword>
<evidence type="ECO:0000313" key="2">
    <source>
        <dbReference type="EMBL" id="AGB17387.1"/>
    </source>
</evidence>
<dbReference type="KEGG" id="hru:Halru_2816"/>
<protein>
    <submittedName>
        <fullName evidence="2">Uncharacterized protein</fullName>
    </submittedName>
</protein>